<dbReference type="OrthoDB" id="5918399at2"/>
<dbReference type="RefSeq" id="WP_007959837.1">
    <property type="nucleotide sequence ID" value="NZ_CP010978.1"/>
</dbReference>
<sequence length="79" mass="9278">MVKVNAKGKINNGKLVNRYIWIIDDSENTGGYLVIQSPTISFEGEGFDNWFVTLEEVEQFINYNKWEIEWFEKNELGDN</sequence>
<dbReference type="AlphaFoldDB" id="I9DC23"/>
<dbReference type="Proteomes" id="UP000005361">
    <property type="component" value="Chromosome"/>
</dbReference>
<reference evidence="2" key="2">
    <citation type="submission" date="2015-02" db="EMBL/GenBank/DDBJ databases">
        <title>Complete Genome Sequence of Pelosinus fermentans JBW45.</title>
        <authorList>
            <person name="De Leon K.B."/>
            <person name="Utturkar S.M."/>
            <person name="Camilleri L.B."/>
            <person name="Arkin A.P."/>
            <person name="Fields M.W."/>
            <person name="Brown S.D."/>
            <person name="Wall J.D."/>
        </authorList>
    </citation>
    <scope>NUCLEOTIDE SEQUENCE [LARGE SCALE GENOMIC DNA]</scope>
    <source>
        <strain evidence="2">JBW45</strain>
    </source>
</reference>
<dbReference type="HOGENOM" id="CLU_186094_0_0_9"/>
<reference evidence="1 2" key="1">
    <citation type="journal article" date="2015" name="Genome Announc.">
        <title>Complete Genome Sequence of Pelosinus fermentans JBW45, a Member of a Remarkably Competitive Group of Negativicutes in the Firmicutes Phylum.</title>
        <authorList>
            <person name="De Leon K.B."/>
            <person name="Utturkar S.M."/>
            <person name="Camilleri L.B."/>
            <person name="Elias D.A."/>
            <person name="Arkin A.P."/>
            <person name="Fields M.W."/>
            <person name="Brown S.D."/>
            <person name="Wall J.D."/>
        </authorList>
    </citation>
    <scope>NUCLEOTIDE SEQUENCE [LARGE SCALE GENOMIC DNA]</scope>
    <source>
        <strain evidence="1 2">JBW45</strain>
    </source>
</reference>
<gene>
    <name evidence="1" type="ORF">JBW_03423</name>
</gene>
<evidence type="ECO:0000313" key="2">
    <source>
        <dbReference type="Proteomes" id="UP000005361"/>
    </source>
</evidence>
<organism evidence="1 2">
    <name type="scientific">Pelosinus fermentans JBW45</name>
    <dbReference type="NCBI Taxonomy" id="1192197"/>
    <lineage>
        <taxon>Bacteria</taxon>
        <taxon>Bacillati</taxon>
        <taxon>Bacillota</taxon>
        <taxon>Negativicutes</taxon>
        <taxon>Selenomonadales</taxon>
        <taxon>Sporomusaceae</taxon>
        <taxon>Pelosinus</taxon>
    </lineage>
</organism>
<accession>I9DC23</accession>
<proteinExistence type="predicted"/>
<name>I9DC23_9FIRM</name>
<dbReference type="STRING" id="1192197.JBW_03423"/>
<dbReference type="KEGG" id="pft:JBW_03423"/>
<evidence type="ECO:0000313" key="1">
    <source>
        <dbReference type="EMBL" id="AJQ28764.1"/>
    </source>
</evidence>
<protein>
    <submittedName>
        <fullName evidence="1">Uncharacterized protein</fullName>
    </submittedName>
</protein>
<dbReference type="EMBL" id="CP010978">
    <property type="protein sequence ID" value="AJQ28764.1"/>
    <property type="molecule type" value="Genomic_DNA"/>
</dbReference>